<accession>A0A9P8P0A1</accession>
<evidence type="ECO:0000256" key="9">
    <source>
        <dbReference type="ARBA" id="ARBA00023244"/>
    </source>
</evidence>
<dbReference type="InterPro" id="IPR036188">
    <property type="entry name" value="FAD/NAD-bd_sf"/>
</dbReference>
<evidence type="ECO:0000313" key="14">
    <source>
        <dbReference type="Proteomes" id="UP000769157"/>
    </source>
</evidence>
<name>A0A9P8P0A1_9ASCO</name>
<dbReference type="EC" id="1.3.3.4" evidence="4 11"/>
<evidence type="ECO:0000313" key="13">
    <source>
        <dbReference type="EMBL" id="KAH3662472.1"/>
    </source>
</evidence>
<dbReference type="GO" id="GO:0004729">
    <property type="term" value="F:oxygen-dependent protoporphyrinogen oxidase activity"/>
    <property type="evidence" value="ECO:0007669"/>
    <property type="project" value="UniProtKB-UniRule"/>
</dbReference>
<dbReference type="Proteomes" id="UP000769157">
    <property type="component" value="Unassembled WGS sequence"/>
</dbReference>
<evidence type="ECO:0000256" key="7">
    <source>
        <dbReference type="ARBA" id="ARBA00023002"/>
    </source>
</evidence>
<evidence type="ECO:0000256" key="8">
    <source>
        <dbReference type="ARBA" id="ARBA00023133"/>
    </source>
</evidence>
<comment type="function">
    <text evidence="1 11">Catalyzes the 6-electron oxidation of protoporphyrinogen-IX to form protoporphyrin-IX.</text>
</comment>
<comment type="cofactor">
    <cofactor evidence="11">
        <name>FAD</name>
        <dbReference type="ChEBI" id="CHEBI:57692"/>
    </cofactor>
    <text evidence="11">Binds 1 FAD per subunit.</text>
</comment>
<dbReference type="Pfam" id="PF01593">
    <property type="entry name" value="Amino_oxidase"/>
    <property type="match status" value="1"/>
</dbReference>
<dbReference type="Gene3D" id="3.50.50.60">
    <property type="entry name" value="FAD/NAD(P)-binding domain"/>
    <property type="match status" value="1"/>
</dbReference>
<evidence type="ECO:0000256" key="1">
    <source>
        <dbReference type="ARBA" id="ARBA00002600"/>
    </source>
</evidence>
<evidence type="ECO:0000256" key="6">
    <source>
        <dbReference type="ARBA" id="ARBA00022827"/>
    </source>
</evidence>
<keyword evidence="14" id="KW-1185">Reference proteome</keyword>
<dbReference type="GO" id="GO:0006782">
    <property type="term" value="P:protoporphyrinogen IX biosynthetic process"/>
    <property type="evidence" value="ECO:0007669"/>
    <property type="project" value="UniProtKB-UniRule"/>
</dbReference>
<sequence length="558" mass="61423">MSIVPQKGKVAVIGGGISGLTYAYFLGKLRPDLQIQLYEKSDRLGGYIRSKKLFTTEYDSRASQDYTILEKGPRTVRGGSSGIILLLDLLFKFKAQNDLLGISGTSLANRRYLVSPYVDTEGHSGKLTPVPYSVPSFLRFLFDPLGRGLVYGLLKEPFVRSKMANDETVEQFVTRRFNKSVSDNVVSAIMHGVYAGDAGKLSAKSVLPQLVDIEAKHGSIVRYYLSQLIQTLQKKKPEDKLPADVAKYAEVFKPSFNLEKTTRFLRRFPVLTIRDGLETLVTLLHRNLPENVTVKLNTGVTSVSSADNGLELELSSGDKILVDNVESTVSGASVASFINNPELSSLLGQIKYSSVLVVNVYLPAFKLLSHSGFGFLVPKSMQDETQLLGVIFDSEIEQNSRRLLFYNDVSTELTSPQPVSDENLGKLVQAVSKRGSVITNSYTKLTLMIGGHQFKSNDDLPTKSRVNKIVRDVLLSKLHIDLDKCNGTEEVEVEYVVDGIPQYEVGHSDRKHKILEVSEKEFQGKLVLGGTSVGDGVGVPDCIVKAFKDAYKVSGHGN</sequence>
<reference evidence="13" key="1">
    <citation type="journal article" date="2021" name="Open Biol.">
        <title>Shared evolutionary footprints suggest mitochondrial oxidative damage underlies multiple complex I losses in fungi.</title>
        <authorList>
            <person name="Schikora-Tamarit M.A."/>
            <person name="Marcet-Houben M."/>
            <person name="Nosek J."/>
            <person name="Gabaldon T."/>
        </authorList>
    </citation>
    <scope>NUCLEOTIDE SEQUENCE</scope>
    <source>
        <strain evidence="13">CBS6075</strain>
    </source>
</reference>
<comment type="similarity">
    <text evidence="3 11">Belongs to the protoporphyrinogen/coproporphyrinogen oxidase family. Protoporphyrinogen oxidase subfamily.</text>
</comment>
<proteinExistence type="inferred from homology"/>
<comment type="subcellular location">
    <subcellularLocation>
        <location evidence="11">Mitochondrion inner membrane</location>
    </subcellularLocation>
</comment>
<dbReference type="AlphaFoldDB" id="A0A9P8P0A1"/>
<dbReference type="InterPro" id="IPR050464">
    <property type="entry name" value="Zeta_carotene_desat/Oxidored"/>
</dbReference>
<keyword evidence="8 11" id="KW-0350">Heme biosynthesis</keyword>
<keyword evidence="7 11" id="KW-0560">Oxidoreductase</keyword>
<keyword evidence="5 11" id="KW-0285">Flavoprotein</keyword>
<dbReference type="EMBL" id="JAEUBE010000378">
    <property type="protein sequence ID" value="KAH3662472.1"/>
    <property type="molecule type" value="Genomic_DNA"/>
</dbReference>
<dbReference type="PANTHER" id="PTHR42923:SF3">
    <property type="entry name" value="PROTOPORPHYRINOGEN OXIDASE"/>
    <property type="match status" value="1"/>
</dbReference>
<gene>
    <name evidence="13" type="ORF">OGAPHI_005724</name>
</gene>
<evidence type="ECO:0000256" key="2">
    <source>
        <dbReference type="ARBA" id="ARBA00005073"/>
    </source>
</evidence>
<keyword evidence="6 11" id="KW-0274">FAD</keyword>
<dbReference type="SUPFAM" id="SSF54373">
    <property type="entry name" value="FAD-linked reductases, C-terminal domain"/>
    <property type="match status" value="1"/>
</dbReference>
<evidence type="ECO:0000256" key="10">
    <source>
        <dbReference type="ARBA" id="ARBA00047554"/>
    </source>
</evidence>
<dbReference type="GO" id="GO:0005743">
    <property type="term" value="C:mitochondrial inner membrane"/>
    <property type="evidence" value="ECO:0007669"/>
    <property type="project" value="UniProtKB-SubCell"/>
</dbReference>
<evidence type="ECO:0000256" key="3">
    <source>
        <dbReference type="ARBA" id="ARBA00010551"/>
    </source>
</evidence>
<evidence type="ECO:0000256" key="11">
    <source>
        <dbReference type="RuleBase" id="RU367069"/>
    </source>
</evidence>
<keyword evidence="9 11" id="KW-0627">Porphyrin biosynthesis</keyword>
<dbReference type="RefSeq" id="XP_046059561.1">
    <property type="nucleotide sequence ID" value="XM_046206936.1"/>
</dbReference>
<dbReference type="PANTHER" id="PTHR42923">
    <property type="entry name" value="PROTOPORPHYRINOGEN OXIDASE"/>
    <property type="match status" value="1"/>
</dbReference>
<dbReference type="NCBIfam" id="TIGR00562">
    <property type="entry name" value="proto_IX_ox"/>
    <property type="match status" value="1"/>
</dbReference>
<feature type="domain" description="Amine oxidase" evidence="12">
    <location>
        <begin position="17"/>
        <end position="362"/>
    </location>
</feature>
<dbReference type="InterPro" id="IPR002937">
    <property type="entry name" value="Amino_oxidase"/>
</dbReference>
<dbReference type="SUPFAM" id="SSF51905">
    <property type="entry name" value="FAD/NAD(P)-binding domain"/>
    <property type="match status" value="1"/>
</dbReference>
<evidence type="ECO:0000259" key="12">
    <source>
        <dbReference type="Pfam" id="PF01593"/>
    </source>
</evidence>
<organism evidence="13 14">
    <name type="scientific">Ogataea philodendri</name>
    <dbReference type="NCBI Taxonomy" id="1378263"/>
    <lineage>
        <taxon>Eukaryota</taxon>
        <taxon>Fungi</taxon>
        <taxon>Dikarya</taxon>
        <taxon>Ascomycota</taxon>
        <taxon>Saccharomycotina</taxon>
        <taxon>Pichiomycetes</taxon>
        <taxon>Pichiales</taxon>
        <taxon>Pichiaceae</taxon>
        <taxon>Ogataea</taxon>
    </lineage>
</organism>
<dbReference type="GeneID" id="70237688"/>
<dbReference type="OrthoDB" id="438553at2759"/>
<evidence type="ECO:0000256" key="4">
    <source>
        <dbReference type="ARBA" id="ARBA00012867"/>
    </source>
</evidence>
<comment type="catalytic activity">
    <reaction evidence="10 11">
        <text>protoporphyrinogen IX + 3 O2 = protoporphyrin IX + 3 H2O2</text>
        <dbReference type="Rhea" id="RHEA:25576"/>
        <dbReference type="ChEBI" id="CHEBI:15379"/>
        <dbReference type="ChEBI" id="CHEBI:16240"/>
        <dbReference type="ChEBI" id="CHEBI:57306"/>
        <dbReference type="ChEBI" id="CHEBI:57307"/>
        <dbReference type="EC" id="1.3.3.4"/>
    </reaction>
</comment>
<reference evidence="13" key="2">
    <citation type="submission" date="2021-01" db="EMBL/GenBank/DDBJ databases">
        <authorList>
            <person name="Schikora-Tamarit M.A."/>
        </authorList>
    </citation>
    <scope>NUCLEOTIDE SEQUENCE</scope>
    <source>
        <strain evidence="13">CBS6075</strain>
    </source>
</reference>
<evidence type="ECO:0000256" key="5">
    <source>
        <dbReference type="ARBA" id="ARBA00022630"/>
    </source>
</evidence>
<comment type="pathway">
    <text evidence="2 11">Porphyrin-containing compound metabolism; protoporphyrin-IX biosynthesis; protoporphyrin-IX from protoporphyrinogen-IX: step 1/1.</text>
</comment>
<comment type="caution">
    <text evidence="13">The sequence shown here is derived from an EMBL/GenBank/DDBJ whole genome shotgun (WGS) entry which is preliminary data.</text>
</comment>
<protein>
    <recommendedName>
        <fullName evidence="4 11">Protoporphyrinogen oxidase</fullName>
        <ecNumber evidence="4 11">1.3.3.4</ecNumber>
    </recommendedName>
</protein>
<dbReference type="InterPro" id="IPR004572">
    <property type="entry name" value="Protoporphyrinogen_oxidase"/>
</dbReference>